<dbReference type="GO" id="GO:0005737">
    <property type="term" value="C:cytoplasm"/>
    <property type="evidence" value="ECO:0007669"/>
    <property type="project" value="TreeGrafter"/>
</dbReference>
<dbReference type="PANTHER" id="PTHR33912:SF2">
    <property type="entry name" value="PUTATIVE-RELATED"/>
    <property type="match status" value="1"/>
</dbReference>
<evidence type="ECO:0000313" key="2">
    <source>
        <dbReference type="EMBL" id="KAK8935341.1"/>
    </source>
</evidence>
<sequence>MSTAVTSGGSSSVHKKRRNRSRLRMHAPASIQVGPPPSSFAEWNVAIPLLSPLDIVSLPSIMDLRPPNLSSEEGESPAADDYADREWRHPAEPFFYEPLPANSPAFAVPQCSRGLPSHLA</sequence>
<evidence type="ECO:0000313" key="3">
    <source>
        <dbReference type="Proteomes" id="UP001418222"/>
    </source>
</evidence>
<keyword evidence="3" id="KW-1185">Reference proteome</keyword>
<dbReference type="AlphaFoldDB" id="A0AAP0G3B3"/>
<organism evidence="2 3">
    <name type="scientific">Platanthera zijinensis</name>
    <dbReference type="NCBI Taxonomy" id="2320716"/>
    <lineage>
        <taxon>Eukaryota</taxon>
        <taxon>Viridiplantae</taxon>
        <taxon>Streptophyta</taxon>
        <taxon>Embryophyta</taxon>
        <taxon>Tracheophyta</taxon>
        <taxon>Spermatophyta</taxon>
        <taxon>Magnoliopsida</taxon>
        <taxon>Liliopsida</taxon>
        <taxon>Asparagales</taxon>
        <taxon>Orchidaceae</taxon>
        <taxon>Orchidoideae</taxon>
        <taxon>Orchideae</taxon>
        <taxon>Orchidinae</taxon>
        <taxon>Platanthera</taxon>
    </lineage>
</organism>
<dbReference type="GO" id="GO:0005634">
    <property type="term" value="C:nucleus"/>
    <property type="evidence" value="ECO:0007669"/>
    <property type="project" value="TreeGrafter"/>
</dbReference>
<dbReference type="Proteomes" id="UP001418222">
    <property type="component" value="Unassembled WGS sequence"/>
</dbReference>
<proteinExistence type="predicted"/>
<feature type="compositionally biased region" description="Basic residues" evidence="1">
    <location>
        <begin position="13"/>
        <end position="25"/>
    </location>
</feature>
<feature type="region of interest" description="Disordered" evidence="1">
    <location>
        <begin position="1"/>
        <end position="32"/>
    </location>
</feature>
<name>A0AAP0G3B3_9ASPA</name>
<comment type="caution">
    <text evidence="2">The sequence shown here is derived from an EMBL/GenBank/DDBJ whole genome shotgun (WGS) entry which is preliminary data.</text>
</comment>
<dbReference type="PANTHER" id="PTHR33912">
    <property type="entry name" value="OS01G0939400 PROTEIN"/>
    <property type="match status" value="1"/>
</dbReference>
<evidence type="ECO:0000256" key="1">
    <source>
        <dbReference type="SAM" id="MobiDB-lite"/>
    </source>
</evidence>
<dbReference type="InterPro" id="IPR040381">
    <property type="entry name" value="At4g14450-like"/>
</dbReference>
<reference evidence="2 3" key="1">
    <citation type="journal article" date="2022" name="Nat. Plants">
        <title>Genomes of leafy and leafless Platanthera orchids illuminate the evolution of mycoheterotrophy.</title>
        <authorList>
            <person name="Li M.H."/>
            <person name="Liu K.W."/>
            <person name="Li Z."/>
            <person name="Lu H.C."/>
            <person name="Ye Q.L."/>
            <person name="Zhang D."/>
            <person name="Wang J.Y."/>
            <person name="Li Y.F."/>
            <person name="Zhong Z.M."/>
            <person name="Liu X."/>
            <person name="Yu X."/>
            <person name="Liu D.K."/>
            <person name="Tu X.D."/>
            <person name="Liu B."/>
            <person name="Hao Y."/>
            <person name="Liao X.Y."/>
            <person name="Jiang Y.T."/>
            <person name="Sun W.H."/>
            <person name="Chen J."/>
            <person name="Chen Y.Q."/>
            <person name="Ai Y."/>
            <person name="Zhai J.W."/>
            <person name="Wu S.S."/>
            <person name="Zhou Z."/>
            <person name="Hsiao Y.Y."/>
            <person name="Wu W.L."/>
            <person name="Chen Y.Y."/>
            <person name="Lin Y.F."/>
            <person name="Hsu J.L."/>
            <person name="Li C.Y."/>
            <person name="Wang Z.W."/>
            <person name="Zhao X."/>
            <person name="Zhong W.Y."/>
            <person name="Ma X.K."/>
            <person name="Ma L."/>
            <person name="Huang J."/>
            <person name="Chen G.Z."/>
            <person name="Huang M.Z."/>
            <person name="Huang L."/>
            <person name="Peng D.H."/>
            <person name="Luo Y.B."/>
            <person name="Zou S.Q."/>
            <person name="Chen S.P."/>
            <person name="Lan S."/>
            <person name="Tsai W.C."/>
            <person name="Van de Peer Y."/>
            <person name="Liu Z.J."/>
        </authorList>
    </citation>
    <scope>NUCLEOTIDE SEQUENCE [LARGE SCALE GENOMIC DNA]</scope>
    <source>
        <strain evidence="2">Lor287</strain>
    </source>
</reference>
<feature type="compositionally biased region" description="Low complexity" evidence="1">
    <location>
        <begin position="1"/>
        <end position="12"/>
    </location>
</feature>
<protein>
    <submittedName>
        <fullName evidence="2">Uncharacterized protein</fullName>
    </submittedName>
</protein>
<dbReference type="EMBL" id="JBBWWQ010000011">
    <property type="protein sequence ID" value="KAK8935341.1"/>
    <property type="molecule type" value="Genomic_DNA"/>
</dbReference>
<accession>A0AAP0G3B3</accession>
<gene>
    <name evidence="2" type="ORF">KSP39_PZI013299</name>
</gene>